<dbReference type="HOGENOM" id="CLU_2920172_0_0_9"/>
<dbReference type="EMBL" id="AP012299">
    <property type="protein sequence ID" value="BAL84955.1"/>
    <property type="molecule type" value="Genomic_DNA"/>
</dbReference>
<keyword evidence="1" id="KW-0067">ATP-binding</keyword>
<accession>I0GW18</accession>
<evidence type="ECO:0000313" key="2">
    <source>
        <dbReference type="Proteomes" id="UP000007887"/>
    </source>
</evidence>
<reference evidence="1 2" key="1">
    <citation type="submission" date="2011-10" db="EMBL/GenBank/DDBJ databases">
        <title>Whole genome sequence of Selenomonas ruminantium subsp. lactilytica TAM6421.</title>
        <authorList>
            <person name="Oguchi A."/>
            <person name="Ankai A."/>
            <person name="Kaneko J."/>
            <person name="Yamada-Narita S."/>
            <person name="Fukui S."/>
            <person name="Takahashi M."/>
            <person name="Onodera T."/>
            <person name="Kojima S."/>
            <person name="Fushimi T."/>
            <person name="Abe N."/>
            <person name="Kamio Y."/>
            <person name="Yamazaki S."/>
            <person name="Fujita N."/>
        </authorList>
    </citation>
    <scope>NUCLEOTIDE SEQUENCE [LARGE SCALE GENOMIC DNA]</scope>
    <source>
        <strain evidence="2">NBRC 103574 / TAM6421</strain>
        <plasmid evidence="1 2">pSRC1</plasmid>
    </source>
</reference>
<name>I0GW18_SELRL</name>
<dbReference type="Proteomes" id="UP000007887">
    <property type="component" value="Plasmid pSRC1"/>
</dbReference>
<protein>
    <submittedName>
        <fullName evidence="1">Putative ATP-dependent DNA helicase N-terminal region</fullName>
    </submittedName>
</protein>
<keyword evidence="1" id="KW-0547">Nucleotide-binding</keyword>
<keyword evidence="1" id="KW-0378">Hydrolase</keyword>
<keyword evidence="1" id="KW-0347">Helicase</keyword>
<geneLocation type="plasmid" evidence="1 2">
    <name>pSRC1</name>
</geneLocation>
<dbReference type="GO" id="GO:0004386">
    <property type="term" value="F:helicase activity"/>
    <property type="evidence" value="ECO:0007669"/>
    <property type="project" value="UniProtKB-KW"/>
</dbReference>
<proteinExistence type="predicted"/>
<gene>
    <name evidence="1" type="ordered locus">SELR_pSRC101480</name>
</gene>
<dbReference type="AlphaFoldDB" id="I0GW18"/>
<evidence type="ECO:0000313" key="1">
    <source>
        <dbReference type="EMBL" id="BAL84955.1"/>
    </source>
</evidence>
<keyword evidence="1" id="KW-0614">Plasmid</keyword>
<sequence length="61" mass="6528">MEENEFDILAGLNKAQLEAVTETESYVRVLAGAGSERRGLLATGLPILLMKSASCREISCA</sequence>
<organism evidence="1 2">
    <name type="scientific">Selenomonas ruminantium subsp. lactilytica (strain NBRC 103574 / TAM6421)</name>
    <dbReference type="NCBI Taxonomy" id="927704"/>
    <lineage>
        <taxon>Bacteria</taxon>
        <taxon>Bacillati</taxon>
        <taxon>Bacillota</taxon>
        <taxon>Negativicutes</taxon>
        <taxon>Selenomonadales</taxon>
        <taxon>Selenomonadaceae</taxon>
        <taxon>Selenomonas</taxon>
    </lineage>
</organism>
<dbReference type="KEGG" id="sri:SELR_pSRC101480"/>